<keyword evidence="8 13" id="KW-0732">Signal</keyword>
<dbReference type="Pfam" id="PF00753">
    <property type="entry name" value="Lactamase_B"/>
    <property type="match status" value="1"/>
</dbReference>
<feature type="domain" description="Metallo-beta-lactamase" evidence="14">
    <location>
        <begin position="47"/>
        <end position="217"/>
    </location>
</feature>
<comment type="caution">
    <text evidence="15">The sequence shown here is derived from an EMBL/GenBank/DDBJ whole genome shotgun (WGS) entry which is preliminary data.</text>
</comment>
<comment type="catalytic activity">
    <reaction evidence="1">
        <text>a beta-lactam + H2O = a substituted beta-amino acid</text>
        <dbReference type="Rhea" id="RHEA:20401"/>
        <dbReference type="ChEBI" id="CHEBI:15377"/>
        <dbReference type="ChEBI" id="CHEBI:35627"/>
        <dbReference type="ChEBI" id="CHEBI:140347"/>
        <dbReference type="EC" id="3.5.2.6"/>
    </reaction>
</comment>
<reference evidence="16" key="1">
    <citation type="submission" date="2017-08" db="EMBL/GenBank/DDBJ databases">
        <title>A dynamic microbial community with high functional redundancy inhabits the cold, oxic subseafloor aquifer.</title>
        <authorList>
            <person name="Tully B.J."/>
            <person name="Wheat C.G."/>
            <person name="Glazer B.T."/>
            <person name="Huber J.A."/>
        </authorList>
    </citation>
    <scope>NUCLEOTIDE SEQUENCE [LARGE SCALE GENOMIC DNA]</scope>
</reference>
<evidence type="ECO:0000259" key="14">
    <source>
        <dbReference type="SMART" id="SM00849"/>
    </source>
</evidence>
<dbReference type="SMART" id="SM00849">
    <property type="entry name" value="Lactamase_B"/>
    <property type="match status" value="1"/>
</dbReference>
<keyword evidence="12" id="KW-0046">Antibiotic resistance</keyword>
<dbReference type="EMBL" id="NVWI01000012">
    <property type="protein sequence ID" value="PCJ39761.1"/>
    <property type="molecule type" value="Genomic_DNA"/>
</dbReference>
<keyword evidence="7" id="KW-0479">Metal-binding</keyword>
<evidence type="ECO:0000256" key="7">
    <source>
        <dbReference type="ARBA" id="ARBA00022723"/>
    </source>
</evidence>
<evidence type="ECO:0000313" key="15">
    <source>
        <dbReference type="EMBL" id="PCJ39761.1"/>
    </source>
</evidence>
<keyword evidence="11" id="KW-0862">Zinc</keyword>
<dbReference type="EC" id="3.5.2.6" evidence="6"/>
<dbReference type="AlphaFoldDB" id="A0A2A5C8F8"/>
<comment type="subcellular location">
    <subcellularLocation>
        <location evidence="3">Periplasm</location>
    </subcellularLocation>
</comment>
<sequence length="280" mass="31016">MKTLCKFFSAVLITVFASSSYAQPEPSAIELIKIEDDLYVIHNPAVPGNVTVLLTDEGVIMVDNKFAWDYDNMMDMLATITDQPVKYVINTHYHGDHSGGNERAQADGTVVVASENARLKMVDANQGGQPDVTLDEHAFVHLGGKVAEIFRFGRSHTDGDVVVYFPEHRVLATGDMFTYGDDVPQLIDYAGGGSARAWTRTLDQALMLDFGTVVPGHGPVTNKAEMENFRDVTVQIRRMTREMIAAGSSRDEIAEMLRNEFHWAELHLDRGLDGLIVEVQ</sequence>
<evidence type="ECO:0000256" key="8">
    <source>
        <dbReference type="ARBA" id="ARBA00022729"/>
    </source>
</evidence>
<evidence type="ECO:0000256" key="13">
    <source>
        <dbReference type="SAM" id="SignalP"/>
    </source>
</evidence>
<evidence type="ECO:0000256" key="3">
    <source>
        <dbReference type="ARBA" id="ARBA00004418"/>
    </source>
</evidence>
<evidence type="ECO:0000256" key="11">
    <source>
        <dbReference type="ARBA" id="ARBA00022833"/>
    </source>
</evidence>
<evidence type="ECO:0000256" key="10">
    <source>
        <dbReference type="ARBA" id="ARBA00022801"/>
    </source>
</evidence>
<dbReference type="InterPro" id="IPR036866">
    <property type="entry name" value="RibonucZ/Hydroxyglut_hydro"/>
</dbReference>
<evidence type="ECO:0000256" key="6">
    <source>
        <dbReference type="ARBA" id="ARBA00012865"/>
    </source>
</evidence>
<accession>A0A2A5C8F8</accession>
<name>A0A2A5C8F8_9GAMM</name>
<evidence type="ECO:0000313" key="16">
    <source>
        <dbReference type="Proteomes" id="UP000228987"/>
    </source>
</evidence>
<evidence type="ECO:0000256" key="9">
    <source>
        <dbReference type="ARBA" id="ARBA00022764"/>
    </source>
</evidence>
<dbReference type="GO" id="GO:0008800">
    <property type="term" value="F:beta-lactamase activity"/>
    <property type="evidence" value="ECO:0007669"/>
    <property type="project" value="UniProtKB-EC"/>
</dbReference>
<feature type="chain" id="PRO_5012020343" description="beta-lactamase" evidence="13">
    <location>
        <begin position="23"/>
        <end position="280"/>
    </location>
</feature>
<comment type="cofactor">
    <cofactor evidence="2">
        <name>Zn(2+)</name>
        <dbReference type="ChEBI" id="CHEBI:29105"/>
    </cofactor>
</comment>
<gene>
    <name evidence="15" type="ORF">COA71_12795</name>
</gene>
<evidence type="ECO:0000256" key="4">
    <source>
        <dbReference type="ARBA" id="ARBA00005250"/>
    </source>
</evidence>
<dbReference type="InterPro" id="IPR050855">
    <property type="entry name" value="NDM-1-like"/>
</dbReference>
<dbReference type="InterPro" id="IPR001279">
    <property type="entry name" value="Metallo-B-lactamas"/>
</dbReference>
<protein>
    <recommendedName>
        <fullName evidence="6">beta-lactamase</fullName>
        <ecNumber evidence="6">3.5.2.6</ecNumber>
    </recommendedName>
</protein>
<dbReference type="GO" id="GO:0008270">
    <property type="term" value="F:zinc ion binding"/>
    <property type="evidence" value="ECO:0007669"/>
    <property type="project" value="InterPro"/>
</dbReference>
<keyword evidence="10" id="KW-0378">Hydrolase</keyword>
<keyword evidence="9" id="KW-0574">Periplasm</keyword>
<dbReference type="CDD" id="cd16282">
    <property type="entry name" value="metallo-hydrolase-like_MBL-fold"/>
    <property type="match status" value="1"/>
</dbReference>
<dbReference type="PANTHER" id="PTHR42951">
    <property type="entry name" value="METALLO-BETA-LACTAMASE DOMAIN-CONTAINING"/>
    <property type="match status" value="1"/>
</dbReference>
<dbReference type="Gene3D" id="3.60.15.10">
    <property type="entry name" value="Ribonuclease Z/Hydroxyacylglutathione hydrolase-like"/>
    <property type="match status" value="1"/>
</dbReference>
<evidence type="ECO:0000256" key="2">
    <source>
        <dbReference type="ARBA" id="ARBA00001947"/>
    </source>
</evidence>
<proteinExistence type="inferred from homology"/>
<organism evidence="15 16">
    <name type="scientific">SAR86 cluster bacterium</name>
    <dbReference type="NCBI Taxonomy" id="2030880"/>
    <lineage>
        <taxon>Bacteria</taxon>
        <taxon>Pseudomonadati</taxon>
        <taxon>Pseudomonadota</taxon>
        <taxon>Gammaproteobacteria</taxon>
        <taxon>SAR86 cluster</taxon>
    </lineage>
</organism>
<dbReference type="PROSITE" id="PS00743">
    <property type="entry name" value="BETA_LACTAMASE_B_1"/>
    <property type="match status" value="1"/>
</dbReference>
<dbReference type="GO" id="GO:0017001">
    <property type="term" value="P:antibiotic catabolic process"/>
    <property type="evidence" value="ECO:0007669"/>
    <property type="project" value="InterPro"/>
</dbReference>
<dbReference type="Proteomes" id="UP000228987">
    <property type="component" value="Unassembled WGS sequence"/>
</dbReference>
<dbReference type="GO" id="GO:0042597">
    <property type="term" value="C:periplasmic space"/>
    <property type="evidence" value="ECO:0007669"/>
    <property type="project" value="UniProtKB-SubCell"/>
</dbReference>
<evidence type="ECO:0000256" key="1">
    <source>
        <dbReference type="ARBA" id="ARBA00001526"/>
    </source>
</evidence>
<evidence type="ECO:0000256" key="5">
    <source>
        <dbReference type="ARBA" id="ARBA00011245"/>
    </source>
</evidence>
<dbReference type="PANTHER" id="PTHR42951:SF4">
    <property type="entry name" value="ACYL-COENZYME A THIOESTERASE MBLAC2"/>
    <property type="match status" value="1"/>
</dbReference>
<dbReference type="GO" id="GO:0046677">
    <property type="term" value="P:response to antibiotic"/>
    <property type="evidence" value="ECO:0007669"/>
    <property type="project" value="UniProtKB-KW"/>
</dbReference>
<dbReference type="SUPFAM" id="SSF56281">
    <property type="entry name" value="Metallo-hydrolase/oxidoreductase"/>
    <property type="match status" value="1"/>
</dbReference>
<comment type="subunit">
    <text evidence="5">Monomer.</text>
</comment>
<comment type="similarity">
    <text evidence="4">Belongs to the metallo-beta-lactamase superfamily. Class-B beta-lactamase family.</text>
</comment>
<feature type="signal peptide" evidence="13">
    <location>
        <begin position="1"/>
        <end position="22"/>
    </location>
</feature>
<dbReference type="InterPro" id="IPR001018">
    <property type="entry name" value="Beta-lactamase_class-B_CS"/>
</dbReference>
<evidence type="ECO:0000256" key="12">
    <source>
        <dbReference type="ARBA" id="ARBA00023251"/>
    </source>
</evidence>